<organism evidence="2 3">
    <name type="scientific">Clytia hemisphaerica</name>
    <dbReference type="NCBI Taxonomy" id="252671"/>
    <lineage>
        <taxon>Eukaryota</taxon>
        <taxon>Metazoa</taxon>
        <taxon>Cnidaria</taxon>
        <taxon>Hydrozoa</taxon>
        <taxon>Hydroidolina</taxon>
        <taxon>Leptothecata</taxon>
        <taxon>Obeliida</taxon>
        <taxon>Clytiidae</taxon>
        <taxon>Clytia</taxon>
    </lineage>
</organism>
<protein>
    <submittedName>
        <fullName evidence="2">Uncharacterized protein</fullName>
    </submittedName>
</protein>
<dbReference type="GO" id="GO:0008474">
    <property type="term" value="F:palmitoyl-(protein) hydrolase activity"/>
    <property type="evidence" value="ECO:0007669"/>
    <property type="project" value="TreeGrafter"/>
</dbReference>
<keyword evidence="1" id="KW-0378">Hydrolase</keyword>
<dbReference type="InterPro" id="IPR029058">
    <property type="entry name" value="AB_hydrolase_fold"/>
</dbReference>
<dbReference type="OrthoDB" id="408373at2759"/>
<evidence type="ECO:0000313" key="2">
    <source>
        <dbReference type="EnsemblMetazoa" id="CLYHEMP011224.4"/>
    </source>
</evidence>
<dbReference type="EnsemblMetazoa" id="CLYHEMT011224.4">
    <property type="protein sequence ID" value="CLYHEMP011224.4"/>
    <property type="gene ID" value="CLYHEMG011224"/>
</dbReference>
<dbReference type="Proteomes" id="UP000594262">
    <property type="component" value="Unplaced"/>
</dbReference>
<dbReference type="InterPro" id="IPR052382">
    <property type="entry name" value="ABHD10_acyl-thioesterase"/>
</dbReference>
<dbReference type="AlphaFoldDB" id="A0A7M5V829"/>
<evidence type="ECO:0000256" key="1">
    <source>
        <dbReference type="ARBA" id="ARBA00022801"/>
    </source>
</evidence>
<keyword evidence="3" id="KW-1185">Reference proteome</keyword>
<reference evidence="2" key="1">
    <citation type="submission" date="2021-01" db="UniProtKB">
        <authorList>
            <consortium name="EnsemblMetazoa"/>
        </authorList>
    </citation>
    <scope>IDENTIFICATION</scope>
</reference>
<sequence length="160" mass="18184">MGCWVAILGTLDRLNRIHSIISIASAVDTMYHRFKEFSEDEKNTIKQQGYWIGPKTGSVFGYNFLQSCIDNTLMTVKEKQIQIYCPIRILHGMSDDVVPYQVSLKLSKMISSNDIEVHLVKHFDHMMNSDEALALLSKVLDEMVKVGLDSDVYLQAPSKL</sequence>
<proteinExistence type="predicted"/>
<dbReference type="GO" id="GO:0004553">
    <property type="term" value="F:hydrolase activity, hydrolyzing O-glycosyl compounds"/>
    <property type="evidence" value="ECO:0007669"/>
    <property type="project" value="TreeGrafter"/>
</dbReference>
<dbReference type="PANTHER" id="PTHR16138">
    <property type="entry name" value="MYCOPHENOLIC ACID ACYL-GLUCURONIDE ESTERASE, MITOCHONDRIAL"/>
    <property type="match status" value="1"/>
</dbReference>
<dbReference type="SUPFAM" id="SSF53474">
    <property type="entry name" value="alpha/beta-Hydrolases"/>
    <property type="match status" value="1"/>
</dbReference>
<dbReference type="Gene3D" id="3.40.50.1820">
    <property type="entry name" value="alpha/beta hydrolase"/>
    <property type="match status" value="1"/>
</dbReference>
<dbReference type="GO" id="GO:0005739">
    <property type="term" value="C:mitochondrion"/>
    <property type="evidence" value="ECO:0007669"/>
    <property type="project" value="TreeGrafter"/>
</dbReference>
<evidence type="ECO:0000313" key="3">
    <source>
        <dbReference type="Proteomes" id="UP000594262"/>
    </source>
</evidence>
<accession>A0A7M5V829</accession>
<dbReference type="PANTHER" id="PTHR16138:SF7">
    <property type="entry name" value="PALMITOYL-PROTEIN THIOESTERASE ABHD10, MITOCHONDRIAL"/>
    <property type="match status" value="1"/>
</dbReference>
<name>A0A7M5V829_9CNID</name>